<keyword evidence="2" id="KW-1185">Reference proteome</keyword>
<gene>
    <name evidence="1" type="ORF">DVH24_035498</name>
</gene>
<comment type="caution">
    <text evidence="1">The sequence shown here is derived from an EMBL/GenBank/DDBJ whole genome shotgun (WGS) entry which is preliminary data.</text>
</comment>
<accession>A0A498J9C6</accession>
<proteinExistence type="predicted"/>
<evidence type="ECO:0000313" key="1">
    <source>
        <dbReference type="EMBL" id="RXH90734.1"/>
    </source>
</evidence>
<sequence>MGKEGIGIGIGIGIWRLASTSVCWQTHVVYRHEFDGGPPHGQKKASASTLEFGGLHPHLLVGKLMSCIAMSLTGGPNDKVGKKVQFGAFWSSFGPRMDSTCMEQGGWMFLKFKRLGMCCKDEENKVKTKKIRNQLKRRNIIQNLILSYPNLILPYL</sequence>
<reference evidence="1 2" key="1">
    <citation type="submission" date="2018-10" db="EMBL/GenBank/DDBJ databases">
        <title>A high-quality apple genome assembly.</title>
        <authorList>
            <person name="Hu J."/>
        </authorList>
    </citation>
    <scope>NUCLEOTIDE SEQUENCE [LARGE SCALE GENOMIC DNA]</scope>
    <source>
        <strain evidence="2">cv. HFTH1</strain>
        <tissue evidence="1">Young leaf</tissue>
    </source>
</reference>
<dbReference type="EMBL" id="RDQH01000335">
    <property type="protein sequence ID" value="RXH90734.1"/>
    <property type="molecule type" value="Genomic_DNA"/>
</dbReference>
<dbReference type="Proteomes" id="UP000290289">
    <property type="component" value="Chromosome 9"/>
</dbReference>
<dbReference type="AlphaFoldDB" id="A0A498J9C6"/>
<protein>
    <submittedName>
        <fullName evidence="1">Uncharacterized protein</fullName>
    </submittedName>
</protein>
<name>A0A498J9C6_MALDO</name>
<evidence type="ECO:0000313" key="2">
    <source>
        <dbReference type="Proteomes" id="UP000290289"/>
    </source>
</evidence>
<organism evidence="1 2">
    <name type="scientific">Malus domestica</name>
    <name type="common">Apple</name>
    <name type="synonym">Pyrus malus</name>
    <dbReference type="NCBI Taxonomy" id="3750"/>
    <lineage>
        <taxon>Eukaryota</taxon>
        <taxon>Viridiplantae</taxon>
        <taxon>Streptophyta</taxon>
        <taxon>Embryophyta</taxon>
        <taxon>Tracheophyta</taxon>
        <taxon>Spermatophyta</taxon>
        <taxon>Magnoliopsida</taxon>
        <taxon>eudicotyledons</taxon>
        <taxon>Gunneridae</taxon>
        <taxon>Pentapetalae</taxon>
        <taxon>rosids</taxon>
        <taxon>fabids</taxon>
        <taxon>Rosales</taxon>
        <taxon>Rosaceae</taxon>
        <taxon>Amygdaloideae</taxon>
        <taxon>Maleae</taxon>
        <taxon>Malus</taxon>
    </lineage>
</organism>